<name>A0A4Z1J0J2_9HELO</name>
<reference evidence="1 2" key="1">
    <citation type="submission" date="2017-12" db="EMBL/GenBank/DDBJ databases">
        <title>Comparative genomics of Botrytis spp.</title>
        <authorList>
            <person name="Valero-Jimenez C.A."/>
            <person name="Tapia P."/>
            <person name="Veloso J."/>
            <person name="Silva-Moreno E."/>
            <person name="Staats M."/>
            <person name="Valdes J.H."/>
            <person name="Van Kan J.A.L."/>
        </authorList>
    </citation>
    <scope>NUCLEOTIDE SEQUENCE [LARGE SCALE GENOMIC DNA]</scope>
    <source>
        <strain evidence="1 2">MUCL2120</strain>
    </source>
</reference>
<evidence type="ECO:0000313" key="1">
    <source>
        <dbReference type="EMBL" id="TGO67136.1"/>
    </source>
</evidence>
<proteinExistence type="predicted"/>
<evidence type="ECO:0000313" key="2">
    <source>
        <dbReference type="Proteomes" id="UP000297452"/>
    </source>
</evidence>
<sequence length="229" mass="26625">MSETNGSIAVNNPDNSIRSPRAVWSVRFSRFNPLIEVDAFDIARPSSPPPPYSLTPPLDAPAPPLEIPAPPPYIICSCGSHEHRITLLDLGFHSEISHEIWNKWQLHKRQHPEVYQNPNPRLLLYYFLSFAFQATRLSSAFPGYDPRQFNAGMGAYLFRWEIPYTEYFTREWDEAQRIERFADAAAQWTVSTVTMHCLGHPPPRYFWTEVDNRRFIDLWYMARAVRSVL</sequence>
<protein>
    <submittedName>
        <fullName evidence="1">Uncharacterized protein</fullName>
    </submittedName>
</protein>
<dbReference type="Proteomes" id="UP000297452">
    <property type="component" value="Unassembled WGS sequence"/>
</dbReference>
<keyword evidence="2" id="KW-1185">Reference proteome</keyword>
<comment type="caution">
    <text evidence="1">The sequence shown here is derived from an EMBL/GenBank/DDBJ whole genome shotgun (WGS) entry which is preliminary data.</text>
</comment>
<accession>A0A4Z1J0J2</accession>
<organism evidence="1 2">
    <name type="scientific">Botryotinia narcissicola</name>
    <dbReference type="NCBI Taxonomy" id="278944"/>
    <lineage>
        <taxon>Eukaryota</taxon>
        <taxon>Fungi</taxon>
        <taxon>Dikarya</taxon>
        <taxon>Ascomycota</taxon>
        <taxon>Pezizomycotina</taxon>
        <taxon>Leotiomycetes</taxon>
        <taxon>Helotiales</taxon>
        <taxon>Sclerotiniaceae</taxon>
        <taxon>Botryotinia</taxon>
    </lineage>
</organism>
<dbReference type="EMBL" id="PQXJ01000047">
    <property type="protein sequence ID" value="TGO67136.1"/>
    <property type="molecule type" value="Genomic_DNA"/>
</dbReference>
<dbReference type="OrthoDB" id="3553588at2759"/>
<gene>
    <name evidence="1" type="ORF">BOTNAR_0047g00030</name>
</gene>
<dbReference type="AlphaFoldDB" id="A0A4Z1J0J2"/>